<protein>
    <recommendedName>
        <fullName evidence="2">HAMP domain-containing protein</fullName>
    </recommendedName>
</protein>
<dbReference type="AlphaFoldDB" id="A0A3M7KSD6"/>
<comment type="caution">
    <text evidence="3">The sequence shown here is derived from an EMBL/GenBank/DDBJ whole genome shotgun (WGS) entry which is preliminary data.</text>
</comment>
<sequence length="331" mass="34386">MSSSSPIQVSSPNQDRVSRLDRIIAQLHHQTLSTGARVSRPGEDGPLISDLEAQIHALHAAVQELQASQAGSPVARLQAEVTRLAQHAQREREEATLAAQERWQRMEQRLASQELSLARLTGAMEEQARRHAEELAELESTMQARLSTVVGRIADQFDELGAGLDAAVSARGDAAAADVAAANRAAALAEALGPRVQALEAAVAGLGERLHAVDAGVEASVATLASALLAELAVATGDLRSVDVRGREEVGRLADGLADLRDALRGVEESAATQAGRTSALARDLADAKAAHSLAMSSLGAEWAGGLADVHAEAEALGAELLCAPPRVPAA</sequence>
<dbReference type="PROSITE" id="PS50885">
    <property type="entry name" value="HAMP"/>
    <property type="match status" value="1"/>
</dbReference>
<organism evidence="3 4">
    <name type="scientific">Auxenochlorella protothecoides</name>
    <name type="common">Green microalga</name>
    <name type="synonym">Chlorella protothecoides</name>
    <dbReference type="NCBI Taxonomy" id="3075"/>
    <lineage>
        <taxon>Eukaryota</taxon>
        <taxon>Viridiplantae</taxon>
        <taxon>Chlorophyta</taxon>
        <taxon>core chlorophytes</taxon>
        <taxon>Trebouxiophyceae</taxon>
        <taxon>Chlorellales</taxon>
        <taxon>Chlorellaceae</taxon>
        <taxon>Auxenochlorella</taxon>
    </lineage>
</organism>
<evidence type="ECO:0000256" key="1">
    <source>
        <dbReference type="SAM" id="Coils"/>
    </source>
</evidence>
<dbReference type="InterPro" id="IPR003660">
    <property type="entry name" value="HAMP_dom"/>
</dbReference>
<dbReference type="EMBL" id="QOKY01000202">
    <property type="protein sequence ID" value="RMZ52690.1"/>
    <property type="molecule type" value="Genomic_DNA"/>
</dbReference>
<dbReference type="GO" id="GO:0007165">
    <property type="term" value="P:signal transduction"/>
    <property type="evidence" value="ECO:0007669"/>
    <property type="project" value="InterPro"/>
</dbReference>
<keyword evidence="1" id="KW-0175">Coiled coil</keyword>
<evidence type="ECO:0000313" key="3">
    <source>
        <dbReference type="EMBL" id="RMZ52690.1"/>
    </source>
</evidence>
<gene>
    <name evidence="3" type="ORF">APUTEX25_000809</name>
</gene>
<reference evidence="4" key="1">
    <citation type="journal article" date="2018" name="Algal Res.">
        <title>Characterization of plant carbon substrate utilization by Auxenochlorella protothecoides.</title>
        <authorList>
            <person name="Vogler B.W."/>
            <person name="Starkenburg S.R."/>
            <person name="Sudasinghe N."/>
            <person name="Schambach J.Y."/>
            <person name="Rollin J.A."/>
            <person name="Pattathil S."/>
            <person name="Barry A.N."/>
        </authorList>
    </citation>
    <scope>NUCLEOTIDE SEQUENCE [LARGE SCALE GENOMIC DNA]</scope>
    <source>
        <strain evidence="4">UTEX 25</strain>
    </source>
</reference>
<feature type="coiled-coil region" evidence="1">
    <location>
        <begin position="48"/>
        <end position="94"/>
    </location>
</feature>
<dbReference type="GO" id="GO:0016020">
    <property type="term" value="C:membrane"/>
    <property type="evidence" value="ECO:0007669"/>
    <property type="project" value="InterPro"/>
</dbReference>
<evidence type="ECO:0000313" key="4">
    <source>
        <dbReference type="Proteomes" id="UP000279271"/>
    </source>
</evidence>
<name>A0A3M7KSD6_AUXPR</name>
<feature type="domain" description="HAMP" evidence="2">
    <location>
        <begin position="233"/>
        <end position="269"/>
    </location>
</feature>
<proteinExistence type="predicted"/>
<evidence type="ECO:0000259" key="2">
    <source>
        <dbReference type="PROSITE" id="PS50885"/>
    </source>
</evidence>
<accession>A0A3M7KSD6</accession>
<dbReference type="Proteomes" id="UP000279271">
    <property type="component" value="Unassembled WGS sequence"/>
</dbReference>